<organism evidence="1 2">
    <name type="scientific">Suillus plorans</name>
    <dbReference type="NCBI Taxonomy" id="116603"/>
    <lineage>
        <taxon>Eukaryota</taxon>
        <taxon>Fungi</taxon>
        <taxon>Dikarya</taxon>
        <taxon>Basidiomycota</taxon>
        <taxon>Agaricomycotina</taxon>
        <taxon>Agaricomycetes</taxon>
        <taxon>Agaricomycetidae</taxon>
        <taxon>Boletales</taxon>
        <taxon>Suillineae</taxon>
        <taxon>Suillaceae</taxon>
        <taxon>Suillus</taxon>
    </lineage>
</organism>
<comment type="caution">
    <text evidence="1">The sequence shown here is derived from an EMBL/GenBank/DDBJ whole genome shotgun (WGS) entry which is preliminary data.</text>
</comment>
<sequence>MIQGRRRYLEQYLKPRNYEGNSNSHNMSNEHTVTACLVSFAQQNGFVDVQLNEGQLTQQNLFSAGRKFFRPEAQLKGARIAYSNGGESEGEPFDMIVLYDQGLHGKGACPYLAFKSINRSAIINVSRGDYMEVMRAVEFIIAKVPPEVGEGEGSAAKDKEEMAAA</sequence>
<gene>
    <name evidence="1" type="ORF">HD556DRAFT_912886</name>
</gene>
<accession>A0A9P7AF54</accession>
<dbReference type="Proteomes" id="UP000719766">
    <property type="component" value="Unassembled WGS sequence"/>
</dbReference>
<dbReference type="AlphaFoldDB" id="A0A9P7AF54"/>
<evidence type="ECO:0000313" key="1">
    <source>
        <dbReference type="EMBL" id="KAG1788105.1"/>
    </source>
</evidence>
<evidence type="ECO:0000313" key="2">
    <source>
        <dbReference type="Proteomes" id="UP000719766"/>
    </source>
</evidence>
<proteinExistence type="predicted"/>
<name>A0A9P7AF54_9AGAM</name>
<dbReference type="GeneID" id="64605781"/>
<keyword evidence="2" id="KW-1185">Reference proteome</keyword>
<reference evidence="1" key="1">
    <citation type="journal article" date="2020" name="New Phytol.">
        <title>Comparative genomics reveals dynamic genome evolution in host specialist ectomycorrhizal fungi.</title>
        <authorList>
            <person name="Lofgren L.A."/>
            <person name="Nguyen N.H."/>
            <person name="Vilgalys R."/>
            <person name="Ruytinx J."/>
            <person name="Liao H.L."/>
            <person name="Branco S."/>
            <person name="Kuo A."/>
            <person name="LaButti K."/>
            <person name="Lipzen A."/>
            <person name="Andreopoulos W."/>
            <person name="Pangilinan J."/>
            <person name="Riley R."/>
            <person name="Hundley H."/>
            <person name="Na H."/>
            <person name="Barry K."/>
            <person name="Grigoriev I.V."/>
            <person name="Stajich J.E."/>
            <person name="Kennedy P.G."/>
        </authorList>
    </citation>
    <scope>NUCLEOTIDE SEQUENCE</scope>
    <source>
        <strain evidence="1">S12</strain>
    </source>
</reference>
<dbReference type="EMBL" id="JABBWE010000071">
    <property type="protein sequence ID" value="KAG1788105.1"/>
    <property type="molecule type" value="Genomic_DNA"/>
</dbReference>
<dbReference type="OrthoDB" id="2660643at2759"/>
<protein>
    <submittedName>
        <fullName evidence="1">Uncharacterized protein</fullName>
    </submittedName>
</protein>
<dbReference type="RefSeq" id="XP_041155382.1">
    <property type="nucleotide sequence ID" value="XM_041312017.1"/>
</dbReference>